<proteinExistence type="inferred from homology"/>
<evidence type="ECO:0000256" key="7">
    <source>
        <dbReference type="ARBA" id="ARBA00023136"/>
    </source>
</evidence>
<keyword evidence="11" id="KW-1185">Reference proteome</keyword>
<dbReference type="InterPro" id="IPR000515">
    <property type="entry name" value="MetI-like"/>
</dbReference>
<evidence type="ECO:0000256" key="4">
    <source>
        <dbReference type="ARBA" id="ARBA00022475"/>
    </source>
</evidence>
<keyword evidence="5 8" id="KW-0812">Transmembrane</keyword>
<evidence type="ECO:0000256" key="3">
    <source>
        <dbReference type="ARBA" id="ARBA00022448"/>
    </source>
</evidence>
<feature type="domain" description="ABC transmembrane type-1" evidence="9">
    <location>
        <begin position="114"/>
        <end position="306"/>
    </location>
</feature>
<dbReference type="KEGG" id="mtab:MTABA_v1c05560"/>
<organism evidence="10 11">
    <name type="scientific">Mesoplasma tabanidae</name>
    <dbReference type="NCBI Taxonomy" id="219745"/>
    <lineage>
        <taxon>Bacteria</taxon>
        <taxon>Bacillati</taxon>
        <taxon>Mycoplasmatota</taxon>
        <taxon>Mollicutes</taxon>
        <taxon>Entomoplasmatales</taxon>
        <taxon>Entomoplasmataceae</taxon>
        <taxon>Mesoplasma</taxon>
    </lineage>
</organism>
<dbReference type="EMBL" id="CP024969">
    <property type="protein sequence ID" value="ATZ21750.1"/>
    <property type="molecule type" value="Genomic_DNA"/>
</dbReference>
<dbReference type="NCBIfam" id="NF043074">
    <property type="entry name" value="MMSYN1_0196"/>
    <property type="match status" value="1"/>
</dbReference>
<dbReference type="Proteomes" id="UP000232223">
    <property type="component" value="Chromosome"/>
</dbReference>
<feature type="transmembrane region" description="Helical" evidence="8">
    <location>
        <begin position="118"/>
        <end position="139"/>
    </location>
</feature>
<dbReference type="InterPro" id="IPR050024">
    <property type="entry name" value="MMSYN1_0196-like"/>
</dbReference>
<keyword evidence="6 8" id="KW-1133">Transmembrane helix</keyword>
<dbReference type="Pfam" id="PF00528">
    <property type="entry name" value="BPD_transp_1"/>
    <property type="match status" value="1"/>
</dbReference>
<accession>A0A2K8P6K0</accession>
<keyword evidence="7 8" id="KW-0472">Membrane</keyword>
<dbReference type="CDD" id="cd06261">
    <property type="entry name" value="TM_PBP2"/>
    <property type="match status" value="1"/>
</dbReference>
<reference evidence="10 11" key="1">
    <citation type="submission" date="2017-11" db="EMBL/GenBank/DDBJ databases">
        <title>Genome sequence of Mesoplasma tabanidae BARC 857 (ATCC 49584).</title>
        <authorList>
            <person name="Lo W.-S."/>
            <person name="Kuo C.-H."/>
        </authorList>
    </citation>
    <scope>NUCLEOTIDE SEQUENCE [LARGE SCALE GENOMIC DNA]</scope>
    <source>
        <strain evidence="10 11">BARC 857</strain>
    </source>
</reference>
<feature type="transmembrane region" description="Helical" evidence="8">
    <location>
        <begin position="242"/>
        <end position="265"/>
    </location>
</feature>
<feature type="transmembrane region" description="Helical" evidence="8">
    <location>
        <begin position="60"/>
        <end position="85"/>
    </location>
</feature>
<keyword evidence="3 8" id="KW-0813">Transport</keyword>
<gene>
    <name evidence="10" type="primary">potB</name>
    <name evidence="10" type="ORF">MTABA_v1c05560</name>
</gene>
<keyword evidence="4" id="KW-1003">Cell membrane</keyword>
<dbReference type="GO" id="GO:0055085">
    <property type="term" value="P:transmembrane transport"/>
    <property type="evidence" value="ECO:0007669"/>
    <property type="project" value="InterPro"/>
</dbReference>
<evidence type="ECO:0000256" key="2">
    <source>
        <dbReference type="ARBA" id="ARBA00007069"/>
    </source>
</evidence>
<feature type="transmembrane region" description="Helical" evidence="8">
    <location>
        <begin position="285"/>
        <end position="305"/>
    </location>
</feature>
<feature type="transmembrane region" description="Helical" evidence="8">
    <location>
        <begin position="186"/>
        <end position="205"/>
    </location>
</feature>
<dbReference type="OrthoDB" id="9807047at2"/>
<dbReference type="RefSeq" id="WP_100679670.1">
    <property type="nucleotide sequence ID" value="NZ_CP024969.1"/>
</dbReference>
<evidence type="ECO:0000313" key="11">
    <source>
        <dbReference type="Proteomes" id="UP000232223"/>
    </source>
</evidence>
<evidence type="ECO:0000256" key="6">
    <source>
        <dbReference type="ARBA" id="ARBA00022989"/>
    </source>
</evidence>
<dbReference type="PANTHER" id="PTHR42929:SF1">
    <property type="entry name" value="INNER MEMBRANE ABC TRANSPORTER PERMEASE PROTEIN YDCU-RELATED"/>
    <property type="match status" value="1"/>
</dbReference>
<dbReference type="InterPro" id="IPR035906">
    <property type="entry name" value="MetI-like_sf"/>
</dbReference>
<evidence type="ECO:0000256" key="8">
    <source>
        <dbReference type="RuleBase" id="RU363032"/>
    </source>
</evidence>
<comment type="subcellular location">
    <subcellularLocation>
        <location evidence="1 8">Cell membrane</location>
        <topology evidence="1 8">Multi-pass membrane protein</topology>
    </subcellularLocation>
</comment>
<dbReference type="GO" id="GO:0005886">
    <property type="term" value="C:plasma membrane"/>
    <property type="evidence" value="ECO:0007669"/>
    <property type="project" value="UniProtKB-SubCell"/>
</dbReference>
<sequence length="331" mass="37165">MAKKDKKISVAFDQEQLESAIDNEIARENKIKVRQKLKEINKTLGKTKLFNFAKGKAWPILLPFFIVMILLVIIPILSIVVYSLVQPSGDLKMFEVSLEKFIRLFKNGNIMMSMGLTIAYAFIASLFCIILGYPIALIMSEMRSKILAKNMWLLITMPMWISMLLKVLGLRSLFLIMAPSALGTQIAIIIGMTYMFIPFAITPIYDALDSRRRDIEEAAMDLGCSKYKTFWGITFRSSMPGVITAITLVLLQAATSLIVVQYMGNGKINLITSIIESYFFKGSDFGFGAAISVVLAALVFLLMMVSKFFTNKFEKKGAKSWKDSSDQLTLL</sequence>
<dbReference type="SUPFAM" id="SSF161098">
    <property type="entry name" value="MetI-like"/>
    <property type="match status" value="1"/>
</dbReference>
<evidence type="ECO:0000313" key="10">
    <source>
        <dbReference type="EMBL" id="ATZ21750.1"/>
    </source>
</evidence>
<feature type="transmembrane region" description="Helical" evidence="8">
    <location>
        <begin position="151"/>
        <end position="174"/>
    </location>
</feature>
<dbReference type="AlphaFoldDB" id="A0A2K8P6K0"/>
<evidence type="ECO:0000256" key="5">
    <source>
        <dbReference type="ARBA" id="ARBA00022692"/>
    </source>
</evidence>
<evidence type="ECO:0000256" key="1">
    <source>
        <dbReference type="ARBA" id="ARBA00004651"/>
    </source>
</evidence>
<dbReference type="Gene3D" id="1.10.3720.10">
    <property type="entry name" value="MetI-like"/>
    <property type="match status" value="1"/>
</dbReference>
<dbReference type="PANTHER" id="PTHR42929">
    <property type="entry name" value="INNER MEMBRANE ABC TRANSPORTER PERMEASE PROTEIN YDCU-RELATED-RELATED"/>
    <property type="match status" value="1"/>
</dbReference>
<dbReference type="PROSITE" id="PS50928">
    <property type="entry name" value="ABC_TM1"/>
    <property type="match status" value="1"/>
</dbReference>
<evidence type="ECO:0000259" key="9">
    <source>
        <dbReference type="PROSITE" id="PS50928"/>
    </source>
</evidence>
<name>A0A2K8P6K0_9MOLU</name>
<protein>
    <submittedName>
        <fullName evidence="10">Spermidine/putrescine ABC transporter permease</fullName>
    </submittedName>
</protein>
<comment type="similarity">
    <text evidence="2">Belongs to the binding-protein-dependent transport system permease family. CysTW subfamily.</text>
</comment>